<dbReference type="PROSITE" id="PS51257">
    <property type="entry name" value="PROKAR_LIPOPROTEIN"/>
    <property type="match status" value="1"/>
</dbReference>
<dbReference type="InterPro" id="IPR027843">
    <property type="entry name" value="DUF4440"/>
</dbReference>
<sequence length="149" mass="16939">MKRIAFTALLPLLFACSSFQSSYEAELEAIAAASKAFSQAYVAGNLEQQMSFYTQDAVIMPGNREMIRGKEKVTDYWRLPASVRVLEHSATPVQIEFSGNLAKDYGYYQGKSVRNNTDTISFRGQYLIIWRKEADGQWRMSADMWSPLN</sequence>
<name>A0ABQ3I900_9BACT</name>
<proteinExistence type="predicted"/>
<evidence type="ECO:0000313" key="3">
    <source>
        <dbReference type="EMBL" id="GHE74656.1"/>
    </source>
</evidence>
<feature type="signal peptide" evidence="1">
    <location>
        <begin position="1"/>
        <end position="24"/>
    </location>
</feature>
<evidence type="ECO:0000256" key="1">
    <source>
        <dbReference type="SAM" id="SignalP"/>
    </source>
</evidence>
<evidence type="ECO:0000313" key="4">
    <source>
        <dbReference type="Proteomes" id="UP000658258"/>
    </source>
</evidence>
<dbReference type="Gene3D" id="3.10.450.50">
    <property type="match status" value="1"/>
</dbReference>
<evidence type="ECO:0000259" key="2">
    <source>
        <dbReference type="Pfam" id="PF14534"/>
    </source>
</evidence>
<dbReference type="EMBL" id="BNAG01000005">
    <property type="protein sequence ID" value="GHE74656.1"/>
    <property type="molecule type" value="Genomic_DNA"/>
</dbReference>
<organism evidence="3 4">
    <name type="scientific">Roseivirga thermotolerans</name>
    <dbReference type="NCBI Taxonomy" id="1758176"/>
    <lineage>
        <taxon>Bacteria</taxon>
        <taxon>Pseudomonadati</taxon>
        <taxon>Bacteroidota</taxon>
        <taxon>Cytophagia</taxon>
        <taxon>Cytophagales</taxon>
        <taxon>Roseivirgaceae</taxon>
        <taxon>Roseivirga</taxon>
    </lineage>
</organism>
<keyword evidence="4" id="KW-1185">Reference proteome</keyword>
<reference evidence="4" key="1">
    <citation type="journal article" date="2019" name="Int. J. Syst. Evol. Microbiol.">
        <title>The Global Catalogue of Microorganisms (GCM) 10K type strain sequencing project: providing services to taxonomists for standard genome sequencing and annotation.</title>
        <authorList>
            <consortium name="The Broad Institute Genomics Platform"/>
            <consortium name="The Broad Institute Genome Sequencing Center for Infectious Disease"/>
            <person name="Wu L."/>
            <person name="Ma J."/>
        </authorList>
    </citation>
    <scope>NUCLEOTIDE SEQUENCE [LARGE SCALE GENOMIC DNA]</scope>
    <source>
        <strain evidence="4">CGMCC 1.15111</strain>
    </source>
</reference>
<comment type="caution">
    <text evidence="3">The sequence shown here is derived from an EMBL/GenBank/DDBJ whole genome shotgun (WGS) entry which is preliminary data.</text>
</comment>
<protein>
    <recommendedName>
        <fullName evidence="2">DUF4440 domain-containing protein</fullName>
    </recommendedName>
</protein>
<dbReference type="Pfam" id="PF14534">
    <property type="entry name" value="DUF4440"/>
    <property type="match status" value="1"/>
</dbReference>
<dbReference type="RefSeq" id="WP_189631526.1">
    <property type="nucleotide sequence ID" value="NZ_BNAG01000005.1"/>
</dbReference>
<gene>
    <name evidence="3" type="ORF">GCM10011340_34220</name>
</gene>
<dbReference type="Proteomes" id="UP000658258">
    <property type="component" value="Unassembled WGS sequence"/>
</dbReference>
<feature type="chain" id="PRO_5045712485" description="DUF4440 domain-containing protein" evidence="1">
    <location>
        <begin position="25"/>
        <end position="149"/>
    </location>
</feature>
<dbReference type="InterPro" id="IPR032710">
    <property type="entry name" value="NTF2-like_dom_sf"/>
</dbReference>
<feature type="domain" description="DUF4440" evidence="2">
    <location>
        <begin position="30"/>
        <end position="140"/>
    </location>
</feature>
<keyword evidence="1" id="KW-0732">Signal</keyword>
<dbReference type="SUPFAM" id="SSF54427">
    <property type="entry name" value="NTF2-like"/>
    <property type="match status" value="1"/>
</dbReference>
<accession>A0ABQ3I900</accession>